<dbReference type="GO" id="GO:0000156">
    <property type="term" value="F:phosphorelay response regulator activity"/>
    <property type="evidence" value="ECO:0007669"/>
    <property type="project" value="TreeGrafter"/>
</dbReference>
<feature type="domain" description="OmpR/PhoB-type" evidence="6">
    <location>
        <begin position="129"/>
        <end position="224"/>
    </location>
</feature>
<dbReference type="EMBL" id="CAFBMR010000067">
    <property type="protein sequence ID" value="CAB4921364.1"/>
    <property type="molecule type" value="Genomic_DNA"/>
</dbReference>
<dbReference type="InterPro" id="IPR016032">
    <property type="entry name" value="Sig_transdc_resp-reg_C-effctor"/>
</dbReference>
<dbReference type="Gene3D" id="1.10.10.10">
    <property type="entry name" value="Winged helix-like DNA-binding domain superfamily/Winged helix DNA-binding domain"/>
    <property type="match status" value="1"/>
</dbReference>
<dbReference type="InterPro" id="IPR001789">
    <property type="entry name" value="Sig_transdc_resp-reg_receiver"/>
</dbReference>
<sequence length="227" mass="24893">MTTQAQELVLVVEDETSISDLLHLYLSKAGFRVHREADGYLGLIAARSLGPAAIVLDVGLPGMDGTEVCRSLREEGNWVPILFCTARDEEIDRVRGLELGGDDYITKPFSPRELVARVRSAVRRASGPAERFSVGSVTLDRVAHRVTLEGQEVSLTSTEFDLLAYLMARPGRVVTREELLDKVWGYPPDVGTRTADVHVAQLRHKLGPQNPIRTVRGVGYCVEGAAT</sequence>
<dbReference type="CDD" id="cd00383">
    <property type="entry name" value="trans_reg_C"/>
    <property type="match status" value="1"/>
</dbReference>
<dbReference type="PANTHER" id="PTHR48111:SF4">
    <property type="entry name" value="DNA-BINDING DUAL TRANSCRIPTIONAL REGULATOR OMPR"/>
    <property type="match status" value="1"/>
</dbReference>
<dbReference type="Pfam" id="PF00486">
    <property type="entry name" value="Trans_reg_C"/>
    <property type="match status" value="1"/>
</dbReference>
<keyword evidence="1" id="KW-0597">Phosphoprotein</keyword>
<dbReference type="InterPro" id="IPR039420">
    <property type="entry name" value="WalR-like"/>
</dbReference>
<keyword evidence="4" id="KW-0804">Transcription</keyword>
<feature type="domain" description="Response regulatory" evidence="5">
    <location>
        <begin position="8"/>
        <end position="122"/>
    </location>
</feature>
<dbReference type="GO" id="GO:0032993">
    <property type="term" value="C:protein-DNA complex"/>
    <property type="evidence" value="ECO:0007669"/>
    <property type="project" value="TreeGrafter"/>
</dbReference>
<dbReference type="Gene3D" id="6.10.250.690">
    <property type="match status" value="1"/>
</dbReference>
<dbReference type="SMART" id="SM00448">
    <property type="entry name" value="REC"/>
    <property type="match status" value="1"/>
</dbReference>
<name>A0A6J7HN32_9ZZZZ</name>
<gene>
    <name evidence="7" type="ORF">UFOPK3610_01432</name>
</gene>
<dbReference type="PROSITE" id="PS51755">
    <property type="entry name" value="OMPR_PHOB"/>
    <property type="match status" value="1"/>
</dbReference>
<dbReference type="InterPro" id="IPR011006">
    <property type="entry name" value="CheY-like_superfamily"/>
</dbReference>
<dbReference type="SUPFAM" id="SSF46894">
    <property type="entry name" value="C-terminal effector domain of the bipartite response regulators"/>
    <property type="match status" value="1"/>
</dbReference>
<evidence type="ECO:0000259" key="6">
    <source>
        <dbReference type="PROSITE" id="PS51755"/>
    </source>
</evidence>
<dbReference type="InterPro" id="IPR036388">
    <property type="entry name" value="WH-like_DNA-bd_sf"/>
</dbReference>
<dbReference type="GO" id="GO:0000976">
    <property type="term" value="F:transcription cis-regulatory region binding"/>
    <property type="evidence" value="ECO:0007669"/>
    <property type="project" value="TreeGrafter"/>
</dbReference>
<dbReference type="CDD" id="cd17574">
    <property type="entry name" value="REC_OmpR"/>
    <property type="match status" value="1"/>
</dbReference>
<proteinExistence type="predicted"/>
<evidence type="ECO:0000259" key="5">
    <source>
        <dbReference type="PROSITE" id="PS50110"/>
    </source>
</evidence>
<dbReference type="PROSITE" id="PS50110">
    <property type="entry name" value="RESPONSE_REGULATORY"/>
    <property type="match status" value="1"/>
</dbReference>
<evidence type="ECO:0000313" key="7">
    <source>
        <dbReference type="EMBL" id="CAB4921364.1"/>
    </source>
</evidence>
<reference evidence="7" key="1">
    <citation type="submission" date="2020-05" db="EMBL/GenBank/DDBJ databases">
        <authorList>
            <person name="Chiriac C."/>
            <person name="Salcher M."/>
            <person name="Ghai R."/>
            <person name="Kavagutti S V."/>
        </authorList>
    </citation>
    <scope>NUCLEOTIDE SEQUENCE</scope>
</reference>
<keyword evidence="2" id="KW-0805">Transcription regulation</keyword>
<organism evidence="7">
    <name type="scientific">freshwater metagenome</name>
    <dbReference type="NCBI Taxonomy" id="449393"/>
    <lineage>
        <taxon>unclassified sequences</taxon>
        <taxon>metagenomes</taxon>
        <taxon>ecological metagenomes</taxon>
    </lineage>
</organism>
<evidence type="ECO:0000256" key="1">
    <source>
        <dbReference type="ARBA" id="ARBA00022553"/>
    </source>
</evidence>
<keyword evidence="3" id="KW-0238">DNA-binding</keyword>
<protein>
    <submittedName>
        <fullName evidence="7">Unannotated protein</fullName>
    </submittedName>
</protein>
<dbReference type="GO" id="GO:0006355">
    <property type="term" value="P:regulation of DNA-templated transcription"/>
    <property type="evidence" value="ECO:0007669"/>
    <property type="project" value="InterPro"/>
</dbReference>
<evidence type="ECO:0000256" key="2">
    <source>
        <dbReference type="ARBA" id="ARBA00023015"/>
    </source>
</evidence>
<dbReference type="Pfam" id="PF00072">
    <property type="entry name" value="Response_reg"/>
    <property type="match status" value="1"/>
</dbReference>
<dbReference type="GO" id="GO:0005829">
    <property type="term" value="C:cytosol"/>
    <property type="evidence" value="ECO:0007669"/>
    <property type="project" value="TreeGrafter"/>
</dbReference>
<dbReference type="AlphaFoldDB" id="A0A6J7HN32"/>
<dbReference type="SMART" id="SM00862">
    <property type="entry name" value="Trans_reg_C"/>
    <property type="match status" value="1"/>
</dbReference>
<dbReference type="PANTHER" id="PTHR48111">
    <property type="entry name" value="REGULATOR OF RPOS"/>
    <property type="match status" value="1"/>
</dbReference>
<dbReference type="SUPFAM" id="SSF52172">
    <property type="entry name" value="CheY-like"/>
    <property type="match status" value="1"/>
</dbReference>
<dbReference type="InterPro" id="IPR001867">
    <property type="entry name" value="OmpR/PhoB-type_DNA-bd"/>
</dbReference>
<accession>A0A6J7HN32</accession>
<dbReference type="Gene3D" id="3.40.50.2300">
    <property type="match status" value="1"/>
</dbReference>
<evidence type="ECO:0000256" key="3">
    <source>
        <dbReference type="ARBA" id="ARBA00023125"/>
    </source>
</evidence>
<evidence type="ECO:0000256" key="4">
    <source>
        <dbReference type="ARBA" id="ARBA00023163"/>
    </source>
</evidence>